<dbReference type="Pfam" id="PF04571">
    <property type="entry name" value="Lipin_N"/>
    <property type="match status" value="1"/>
</dbReference>
<feature type="domain" description="LNS2/PITP" evidence="7">
    <location>
        <begin position="972"/>
        <end position="1129"/>
    </location>
</feature>
<proteinExistence type="inferred from homology"/>
<feature type="compositionally biased region" description="Low complexity" evidence="6">
    <location>
        <begin position="481"/>
        <end position="490"/>
    </location>
</feature>
<feature type="region of interest" description="Disordered" evidence="6">
    <location>
        <begin position="1261"/>
        <end position="1374"/>
    </location>
</feature>
<dbReference type="GO" id="GO:0008195">
    <property type="term" value="F:phosphatidate phosphatase activity"/>
    <property type="evidence" value="ECO:0007669"/>
    <property type="project" value="UniProtKB-EC"/>
</dbReference>
<dbReference type="InterPro" id="IPR031315">
    <property type="entry name" value="LNS2/PITP"/>
</dbReference>
<evidence type="ECO:0000259" key="7">
    <source>
        <dbReference type="SMART" id="SM00775"/>
    </source>
</evidence>
<gene>
    <name evidence="8" type="primary">ned1</name>
    <name evidence="8" type="ORF">Hypma_012821</name>
</gene>
<evidence type="ECO:0000256" key="3">
    <source>
        <dbReference type="ARBA" id="ARBA00012638"/>
    </source>
</evidence>
<dbReference type="InterPro" id="IPR036412">
    <property type="entry name" value="HAD-like_sf"/>
</dbReference>
<feature type="compositionally biased region" description="Acidic residues" evidence="6">
    <location>
        <begin position="671"/>
        <end position="680"/>
    </location>
</feature>
<dbReference type="InterPro" id="IPR023214">
    <property type="entry name" value="HAD_sf"/>
</dbReference>
<evidence type="ECO:0000313" key="9">
    <source>
        <dbReference type="Proteomes" id="UP000076154"/>
    </source>
</evidence>
<dbReference type="Gene3D" id="3.40.50.1000">
    <property type="entry name" value="HAD superfamily/HAD-like"/>
    <property type="match status" value="1"/>
</dbReference>
<evidence type="ECO:0000313" key="8">
    <source>
        <dbReference type="EMBL" id="RDB19884.1"/>
    </source>
</evidence>
<feature type="region of interest" description="Disordered" evidence="6">
    <location>
        <begin position="330"/>
        <end position="352"/>
    </location>
</feature>
<keyword evidence="4" id="KW-0597">Phosphoprotein</keyword>
<dbReference type="GO" id="GO:0009062">
    <property type="term" value="P:fatty acid catabolic process"/>
    <property type="evidence" value="ECO:0007669"/>
    <property type="project" value="TreeGrafter"/>
</dbReference>
<dbReference type="PANTHER" id="PTHR12181:SF12">
    <property type="entry name" value="PHOSPHATIDATE PHOSPHATASE"/>
    <property type="match status" value="1"/>
</dbReference>
<reference evidence="8" key="1">
    <citation type="submission" date="2018-04" db="EMBL/GenBank/DDBJ databases">
        <title>Whole genome sequencing of Hypsizygus marmoreus.</title>
        <authorList>
            <person name="Choi I.-G."/>
            <person name="Min B."/>
            <person name="Kim J.-G."/>
            <person name="Kim S."/>
            <person name="Oh Y.-L."/>
            <person name="Kong W.-S."/>
            <person name="Park H."/>
            <person name="Jeong J."/>
            <person name="Song E.-S."/>
        </authorList>
    </citation>
    <scope>NUCLEOTIDE SEQUENCE [LARGE SCALE GENOMIC DNA]</scope>
    <source>
        <strain evidence="8">51987-8</strain>
    </source>
</reference>
<dbReference type="Pfam" id="PF05347">
    <property type="entry name" value="Complex1_LYR"/>
    <property type="match status" value="1"/>
</dbReference>
<feature type="compositionally biased region" description="Pro residues" evidence="6">
    <location>
        <begin position="338"/>
        <end position="348"/>
    </location>
</feature>
<keyword evidence="9" id="KW-1185">Reference proteome</keyword>
<protein>
    <recommendedName>
        <fullName evidence="3">phosphatidate phosphatase</fullName>
        <ecNumber evidence="3">3.1.3.4</ecNumber>
    </recommendedName>
</protein>
<feature type="region of interest" description="Disordered" evidence="6">
    <location>
        <begin position="394"/>
        <end position="490"/>
    </location>
</feature>
<name>A0A369JKF0_HYPMA</name>
<dbReference type="STRING" id="39966.A0A369JKF0"/>
<feature type="compositionally biased region" description="Basic and acidic residues" evidence="6">
    <location>
        <begin position="575"/>
        <end position="591"/>
    </location>
</feature>
<dbReference type="EC" id="3.1.3.4" evidence="3"/>
<feature type="compositionally biased region" description="Basic residues" evidence="6">
    <location>
        <begin position="1299"/>
        <end position="1309"/>
    </location>
</feature>
<dbReference type="SMART" id="SM00775">
    <property type="entry name" value="LNS2"/>
    <property type="match status" value="1"/>
</dbReference>
<dbReference type="Pfam" id="PF08235">
    <property type="entry name" value="LNS2"/>
    <property type="match status" value="1"/>
</dbReference>
<dbReference type="InterPro" id="IPR013209">
    <property type="entry name" value="LNS2"/>
</dbReference>
<feature type="region of interest" description="Disordered" evidence="6">
    <location>
        <begin position="503"/>
        <end position="631"/>
    </location>
</feature>
<accession>A0A369JKF0</accession>
<dbReference type="InterPro" id="IPR045292">
    <property type="entry name" value="Complex1_LYR_NDUFB9_LYRM3"/>
</dbReference>
<feature type="compositionally biased region" description="Low complexity" evidence="6">
    <location>
        <begin position="1269"/>
        <end position="1278"/>
    </location>
</feature>
<feature type="compositionally biased region" description="Acidic residues" evidence="6">
    <location>
        <begin position="592"/>
        <end position="616"/>
    </location>
</feature>
<feature type="region of interest" description="Disordered" evidence="6">
    <location>
        <begin position="1210"/>
        <end position="1237"/>
    </location>
</feature>
<dbReference type="EMBL" id="LUEZ02000071">
    <property type="protein sequence ID" value="RDB19884.1"/>
    <property type="molecule type" value="Genomic_DNA"/>
</dbReference>
<feature type="compositionally biased region" description="Polar residues" evidence="6">
    <location>
        <begin position="766"/>
        <end position="776"/>
    </location>
</feature>
<keyword evidence="5" id="KW-0378">Hydrolase</keyword>
<feature type="compositionally biased region" description="Basic and acidic residues" evidence="6">
    <location>
        <begin position="551"/>
        <end position="563"/>
    </location>
</feature>
<dbReference type="GO" id="GO:0005634">
    <property type="term" value="C:nucleus"/>
    <property type="evidence" value="ECO:0007669"/>
    <property type="project" value="TreeGrafter"/>
</dbReference>
<dbReference type="CDD" id="cd20263">
    <property type="entry name" value="Complex1_LYR_NDUFB9_LYRM3"/>
    <property type="match status" value="1"/>
</dbReference>
<dbReference type="InParanoid" id="A0A369JKF0"/>
<dbReference type="InterPro" id="IPR031703">
    <property type="entry name" value="Lipin_mid"/>
</dbReference>
<dbReference type="InterPro" id="IPR007651">
    <property type="entry name" value="Lipin_N"/>
</dbReference>
<dbReference type="FunFam" id="3.40.50.1000:FF:000063">
    <property type="entry name" value="Nuclear elongation and deformation protein"/>
    <property type="match status" value="1"/>
</dbReference>
<evidence type="ECO:0000256" key="6">
    <source>
        <dbReference type="SAM" id="MobiDB-lite"/>
    </source>
</evidence>
<evidence type="ECO:0000256" key="2">
    <source>
        <dbReference type="ARBA" id="ARBA00005476"/>
    </source>
</evidence>
<dbReference type="FunCoup" id="A0A369JKF0">
    <property type="interactions" value="281"/>
</dbReference>
<dbReference type="InterPro" id="IPR008011">
    <property type="entry name" value="Complex1_LYR_dom"/>
</dbReference>
<feature type="compositionally biased region" description="Basic and acidic residues" evidence="6">
    <location>
        <begin position="798"/>
        <end position="812"/>
    </location>
</feature>
<feature type="compositionally biased region" description="Acidic residues" evidence="6">
    <location>
        <begin position="1324"/>
        <end position="1362"/>
    </location>
</feature>
<sequence>MSATSTFSSAHRIYVKSLYKRYLNNALDWTVRRDLWRAQAMQIRAEFERNRDVHDPRALATILERAEEELANKRHPDPYIPPLAPGGTKWERNTPPVMGPLYWQSHVGDEDTCKQSHELSPNLWSLVSTTTTMNYIRGAVNAISAPYQYYKDLPPINPATLTGAIDVIVIQRPTDSGDSELVCSPFHVRFGKWQVLRPGEKKVNVSVNGHLIPYNMKIGEAGEAFFVFETDEDIPEDLITSPLLQPTRPEEAGPGEEAVPAALPELEGKEEVQPAVPVKGEEELRPPEPAIQEPEFLDLNAQPGDEAYKNANITPKQTYNIPAFVQKPSHITADQPPQGLPSPPPTPTRRPVTYTPEMLAQDLRVDEAFKAAAEDVHIPEVEYHHDIALDIEGYHSHSRERSDRTVRSADDESFPSDRKPRSATPSPVRGLGLSHAPSTQDKETSTLAFPPHRATSEPPPHIEELPQPPNLRMTSSHDQTSAPSSSRLAALSPVQEYSWEWGAFPQPSPVKTSFGKGGRIEGSLGRSWKKGKGKEKARLDLSALAEATTGIKEESREKDEHGRSRSVPPELDGSPSRDRRGRELVGDHDMYNEPEEEGEMGEVDEEEEEEEEEEGETLGFGKGGKLSTSKTDPSRFILHIEGRKIPFELSRVSFADGNIAAVEDVGAVSEPEPEAGEDEGEPRGRRNRYGGLGAGVVFGGRDEVEAARIFDKGKIDIHRFLDDEDLVNDPGLVIRWGGDQYITRSDGSPLMQALVMWRDAALRQRASGTSRPTSPLSEDEQEGVRSESPPPPPTEDQTQERYHYRSKSEPPEKPPGTGKPTSSSWVQWWSRSGRKDKRANGDIENGPPVEPTTTKTERPSLRGTASAPLGNGSSALVAEAEAFAMKRAAREIPPAESAPAGPSTPVQEPVKDVVPALPAPTRKFAKTLRLTSDQLKALNLKPGANTITFSLSTSGVIACTARIFVWDSTDFVVVSDIDGTITKSDGLGHVFAMIGRDWTHLGVAKLYTDITRNGYKIMYLTSRAIGQADATRDYLKGIKQNDYQLPEGPVIMSPDRLMASLHREVIMRKPEVFKMACLRDIQRLFGEASRNPFYAGFGNRITDALSYRSVNVPSARIFTIDSSGEVKMELLELAGYKSSYIHMTDLVDQMFPPIHRKWAPEFTDFNYWKVPVQDFPLPDLSPPSPALSARSDTSNQSTLARLRNFSLVGSRQNTMRVTSPPPQPQLQPTEESEQERRTLHLRQISSFERLSTTLSFSQTSTVVNGNGRSVSPESSSASYDDDSDEDEDEDGAEKGTIGGKRRRRERRRSMTSMPGTLDERHFEMEEEAEEHYGDEETEDGEEEEEEEEVEEEAGDEAFDEDLLAAGEMKNVPFL</sequence>
<evidence type="ECO:0000256" key="5">
    <source>
        <dbReference type="ARBA" id="ARBA00022801"/>
    </source>
</evidence>
<comment type="cofactor">
    <cofactor evidence="1">
        <name>Mg(2+)</name>
        <dbReference type="ChEBI" id="CHEBI:18420"/>
    </cofactor>
</comment>
<feature type="region of interest" description="Disordered" evidence="6">
    <location>
        <begin position="667"/>
        <end position="688"/>
    </location>
</feature>
<feature type="region of interest" description="Disordered" evidence="6">
    <location>
        <begin position="765"/>
        <end position="872"/>
    </location>
</feature>
<feature type="compositionally biased region" description="Acidic residues" evidence="6">
    <location>
        <begin position="1279"/>
        <end position="1291"/>
    </location>
</feature>
<organism evidence="8 9">
    <name type="scientific">Hypsizygus marmoreus</name>
    <name type="common">White beech mushroom</name>
    <name type="synonym">Agaricus marmoreus</name>
    <dbReference type="NCBI Taxonomy" id="39966"/>
    <lineage>
        <taxon>Eukaryota</taxon>
        <taxon>Fungi</taxon>
        <taxon>Dikarya</taxon>
        <taxon>Basidiomycota</taxon>
        <taxon>Agaricomycotina</taxon>
        <taxon>Agaricomycetes</taxon>
        <taxon>Agaricomycetidae</taxon>
        <taxon>Agaricales</taxon>
        <taxon>Tricholomatineae</taxon>
        <taxon>Lyophyllaceae</taxon>
        <taxon>Hypsizygus</taxon>
    </lineage>
</organism>
<evidence type="ECO:0000256" key="1">
    <source>
        <dbReference type="ARBA" id="ARBA00001946"/>
    </source>
</evidence>
<comment type="caution">
    <text evidence="8">The sequence shown here is derived from an EMBL/GenBank/DDBJ whole genome shotgun (WGS) entry which is preliminary data.</text>
</comment>
<dbReference type="OrthoDB" id="4567at2759"/>
<comment type="similarity">
    <text evidence="2">Belongs to the lipin family.</text>
</comment>
<feature type="compositionally biased region" description="Basic and acidic residues" evidence="6">
    <location>
        <begin position="394"/>
        <end position="420"/>
    </location>
</feature>
<dbReference type="SUPFAM" id="SSF56784">
    <property type="entry name" value="HAD-like"/>
    <property type="match status" value="1"/>
</dbReference>
<dbReference type="InterPro" id="IPR026058">
    <property type="entry name" value="LIPIN"/>
</dbReference>
<dbReference type="GO" id="GO:0019432">
    <property type="term" value="P:triglyceride biosynthetic process"/>
    <property type="evidence" value="ECO:0007669"/>
    <property type="project" value="TreeGrafter"/>
</dbReference>
<dbReference type="Pfam" id="PF16876">
    <property type="entry name" value="Lipin_mid"/>
    <property type="match status" value="1"/>
</dbReference>
<evidence type="ECO:0000256" key="4">
    <source>
        <dbReference type="ARBA" id="ARBA00022553"/>
    </source>
</evidence>
<dbReference type="PANTHER" id="PTHR12181">
    <property type="entry name" value="LIPIN"/>
    <property type="match status" value="1"/>
</dbReference>
<dbReference type="Proteomes" id="UP000076154">
    <property type="component" value="Unassembled WGS sequence"/>
</dbReference>